<organism evidence="1 2">
    <name type="scientific">Zophobas morio</name>
    <dbReference type="NCBI Taxonomy" id="2755281"/>
    <lineage>
        <taxon>Eukaryota</taxon>
        <taxon>Metazoa</taxon>
        <taxon>Ecdysozoa</taxon>
        <taxon>Arthropoda</taxon>
        <taxon>Hexapoda</taxon>
        <taxon>Insecta</taxon>
        <taxon>Pterygota</taxon>
        <taxon>Neoptera</taxon>
        <taxon>Endopterygota</taxon>
        <taxon>Coleoptera</taxon>
        <taxon>Polyphaga</taxon>
        <taxon>Cucujiformia</taxon>
        <taxon>Tenebrionidae</taxon>
        <taxon>Zophobas</taxon>
    </lineage>
</organism>
<protein>
    <submittedName>
        <fullName evidence="1">Uncharacterized protein</fullName>
    </submittedName>
</protein>
<evidence type="ECO:0000313" key="1">
    <source>
        <dbReference type="EMBL" id="KAJ3650379.1"/>
    </source>
</evidence>
<dbReference type="EMBL" id="JALNTZ010000005">
    <property type="protein sequence ID" value="KAJ3650379.1"/>
    <property type="molecule type" value="Genomic_DNA"/>
</dbReference>
<reference evidence="1" key="1">
    <citation type="journal article" date="2023" name="G3 (Bethesda)">
        <title>Whole genome assemblies of Zophobas morio and Tenebrio molitor.</title>
        <authorList>
            <person name="Kaur S."/>
            <person name="Stinson S.A."/>
            <person name="diCenzo G.C."/>
        </authorList>
    </citation>
    <scope>NUCLEOTIDE SEQUENCE</scope>
    <source>
        <strain evidence="1">QUZm001</strain>
    </source>
</reference>
<proteinExistence type="predicted"/>
<evidence type="ECO:0000313" key="2">
    <source>
        <dbReference type="Proteomes" id="UP001168821"/>
    </source>
</evidence>
<dbReference type="AlphaFoldDB" id="A0AA38MBL8"/>
<keyword evidence="2" id="KW-1185">Reference proteome</keyword>
<gene>
    <name evidence="1" type="ORF">Zmor_016482</name>
</gene>
<comment type="caution">
    <text evidence="1">The sequence shown here is derived from an EMBL/GenBank/DDBJ whole genome shotgun (WGS) entry which is preliminary data.</text>
</comment>
<accession>A0AA38MBL8</accession>
<name>A0AA38MBL8_9CUCU</name>
<sequence length="111" mass="12288">MHYIFTSGPSDVIHMCGRFRAEDERLVPACLGNELSAIFSSRIDILKRDGRKNATFTRDSAGRRGAGRILLEGEKFARRNVGRSVLVGCGSEDEDGKVDGKMPGIDRHCYN</sequence>
<dbReference type="Proteomes" id="UP001168821">
    <property type="component" value="Unassembled WGS sequence"/>
</dbReference>